<evidence type="ECO:0000256" key="1">
    <source>
        <dbReference type="ARBA" id="ARBA00023015"/>
    </source>
</evidence>
<dbReference type="GO" id="GO:0003700">
    <property type="term" value="F:DNA-binding transcription factor activity"/>
    <property type="evidence" value="ECO:0007669"/>
    <property type="project" value="TreeGrafter"/>
</dbReference>
<protein>
    <submittedName>
        <fullName evidence="6">TetR/AcrR family transcriptional regulator</fullName>
    </submittedName>
</protein>
<dbReference type="Proteomes" id="UP000316806">
    <property type="component" value="Chromosome"/>
</dbReference>
<evidence type="ECO:0000313" key="7">
    <source>
        <dbReference type="Proteomes" id="UP000316806"/>
    </source>
</evidence>
<proteinExistence type="predicted"/>
<feature type="DNA-binding region" description="H-T-H motif" evidence="4">
    <location>
        <begin position="71"/>
        <end position="90"/>
    </location>
</feature>
<dbReference type="InterPro" id="IPR011075">
    <property type="entry name" value="TetR_C"/>
</dbReference>
<reference evidence="6 7" key="1">
    <citation type="journal article" date="2019" name="J. Ind. Microbiol. Biotechnol.">
        <title>The complete genomic sequence of Streptomyces spectabilis NRRL-2792 and identification of secondary metabolite biosynthetic gene clusters.</title>
        <authorList>
            <person name="Sinha A."/>
            <person name="Phillips-Salemka S."/>
            <person name="Niraula T.A."/>
            <person name="Short K.A."/>
            <person name="Niraula N.P."/>
        </authorList>
    </citation>
    <scope>NUCLEOTIDE SEQUENCE [LARGE SCALE GENOMIC DNA]</scope>
    <source>
        <strain evidence="6 7">NRRL 2792</strain>
    </source>
</reference>
<keyword evidence="1" id="KW-0805">Transcription regulation</keyword>
<evidence type="ECO:0000256" key="2">
    <source>
        <dbReference type="ARBA" id="ARBA00023125"/>
    </source>
</evidence>
<keyword evidence="3" id="KW-0804">Transcription</keyword>
<dbReference type="Pfam" id="PF00440">
    <property type="entry name" value="TetR_N"/>
    <property type="match status" value="1"/>
</dbReference>
<dbReference type="GO" id="GO:0000976">
    <property type="term" value="F:transcription cis-regulatory region binding"/>
    <property type="evidence" value="ECO:0007669"/>
    <property type="project" value="TreeGrafter"/>
</dbReference>
<evidence type="ECO:0000256" key="3">
    <source>
        <dbReference type="ARBA" id="ARBA00023163"/>
    </source>
</evidence>
<dbReference type="Gene3D" id="1.10.10.60">
    <property type="entry name" value="Homeodomain-like"/>
    <property type="match status" value="1"/>
</dbReference>
<sequence>MRIGHSFRAGVPESPVMKPLVSLLLVPYSAPMSARKQARNPGGRPRDSRVDDAITSAVRELLADVGYARLTMAEVAARAGVGKAAIYRRHTTKQEMIFDALLPDQFLAVAPDRGSLRADLAAVLAEVADAMSLPPQGTVPGLLADVHADPALRDRFDERYLGAQRRTLTQILDRAAARGELTARPDPAALNALLVGPVFAWLFLLSESPADLPALTAVLLDATLALMGPGPSAAPDASGAKSAPPPRP</sequence>
<dbReference type="PANTHER" id="PTHR30055:SF148">
    <property type="entry name" value="TETR-FAMILY TRANSCRIPTIONAL REGULATOR"/>
    <property type="match status" value="1"/>
</dbReference>
<accession>A0A516RJ25</accession>
<dbReference type="PRINTS" id="PR00455">
    <property type="entry name" value="HTHTETR"/>
</dbReference>
<dbReference type="Pfam" id="PF16859">
    <property type="entry name" value="TetR_C_11"/>
    <property type="match status" value="1"/>
</dbReference>
<dbReference type="InterPro" id="IPR001647">
    <property type="entry name" value="HTH_TetR"/>
</dbReference>
<dbReference type="InterPro" id="IPR050109">
    <property type="entry name" value="HTH-type_TetR-like_transc_reg"/>
</dbReference>
<dbReference type="InterPro" id="IPR009057">
    <property type="entry name" value="Homeodomain-like_sf"/>
</dbReference>
<dbReference type="Gene3D" id="1.10.357.10">
    <property type="entry name" value="Tetracycline Repressor, domain 2"/>
    <property type="match status" value="1"/>
</dbReference>
<gene>
    <name evidence="6" type="ORF">FH965_38190</name>
</gene>
<dbReference type="SUPFAM" id="SSF48498">
    <property type="entry name" value="Tetracyclin repressor-like, C-terminal domain"/>
    <property type="match status" value="1"/>
</dbReference>
<dbReference type="PROSITE" id="PS50977">
    <property type="entry name" value="HTH_TETR_2"/>
    <property type="match status" value="1"/>
</dbReference>
<dbReference type="InterPro" id="IPR036271">
    <property type="entry name" value="Tet_transcr_reg_TetR-rel_C_sf"/>
</dbReference>
<dbReference type="AlphaFoldDB" id="A0A516RJ25"/>
<evidence type="ECO:0000259" key="5">
    <source>
        <dbReference type="PROSITE" id="PS50977"/>
    </source>
</evidence>
<name>A0A516RJ25_STRST</name>
<evidence type="ECO:0000256" key="4">
    <source>
        <dbReference type="PROSITE-ProRule" id="PRU00335"/>
    </source>
</evidence>
<keyword evidence="2 4" id="KW-0238">DNA-binding</keyword>
<organism evidence="6 7">
    <name type="scientific">Streptomyces spectabilis</name>
    <dbReference type="NCBI Taxonomy" id="68270"/>
    <lineage>
        <taxon>Bacteria</taxon>
        <taxon>Bacillati</taxon>
        <taxon>Actinomycetota</taxon>
        <taxon>Actinomycetes</taxon>
        <taxon>Kitasatosporales</taxon>
        <taxon>Streptomycetaceae</taxon>
        <taxon>Streptomyces</taxon>
    </lineage>
</organism>
<dbReference type="SUPFAM" id="SSF46689">
    <property type="entry name" value="Homeodomain-like"/>
    <property type="match status" value="1"/>
</dbReference>
<dbReference type="PANTHER" id="PTHR30055">
    <property type="entry name" value="HTH-TYPE TRANSCRIPTIONAL REGULATOR RUTR"/>
    <property type="match status" value="1"/>
</dbReference>
<feature type="domain" description="HTH tetR-type" evidence="5">
    <location>
        <begin position="48"/>
        <end position="108"/>
    </location>
</feature>
<dbReference type="EMBL" id="CP040916">
    <property type="protein sequence ID" value="QDQ15668.1"/>
    <property type="molecule type" value="Genomic_DNA"/>
</dbReference>
<evidence type="ECO:0000313" key="6">
    <source>
        <dbReference type="EMBL" id="QDQ15668.1"/>
    </source>
</evidence>